<keyword evidence="1" id="KW-1133">Transmembrane helix</keyword>
<feature type="transmembrane region" description="Helical" evidence="1">
    <location>
        <begin position="55"/>
        <end position="73"/>
    </location>
</feature>
<evidence type="ECO:0000313" key="2">
    <source>
        <dbReference type="Ensembl" id="ENSCCRP00015000521.1"/>
    </source>
</evidence>
<dbReference type="Proteomes" id="UP000694700">
    <property type="component" value="Unplaced"/>
</dbReference>
<keyword evidence="1" id="KW-0472">Membrane</keyword>
<proteinExistence type="predicted"/>
<organism evidence="2 3">
    <name type="scientific">Cyprinus carpio</name>
    <name type="common">Common carp</name>
    <dbReference type="NCBI Taxonomy" id="7962"/>
    <lineage>
        <taxon>Eukaryota</taxon>
        <taxon>Metazoa</taxon>
        <taxon>Chordata</taxon>
        <taxon>Craniata</taxon>
        <taxon>Vertebrata</taxon>
        <taxon>Euteleostomi</taxon>
        <taxon>Actinopterygii</taxon>
        <taxon>Neopterygii</taxon>
        <taxon>Teleostei</taxon>
        <taxon>Ostariophysi</taxon>
        <taxon>Cypriniformes</taxon>
        <taxon>Cyprinidae</taxon>
        <taxon>Cyprininae</taxon>
        <taxon>Cyprinus</taxon>
    </lineage>
</organism>
<accession>A0A8C1S0B6</accession>
<dbReference type="AlphaFoldDB" id="A0A8C1S0B6"/>
<evidence type="ECO:0000313" key="3">
    <source>
        <dbReference type="Proteomes" id="UP000694700"/>
    </source>
</evidence>
<dbReference type="Ensembl" id="ENSCCRT00015000548.1">
    <property type="protein sequence ID" value="ENSCCRP00015000521.1"/>
    <property type="gene ID" value="ENSCCRG00015000354.1"/>
</dbReference>
<sequence length="91" mass="10366">MDEKYSSNVISGGKLGRVEAPNARLTRYIVLLYFTKLLKAFGIFESYDLLKVVHIVQFLFILKMGCAVILIFFQKPFSSGKMIPKRQVVCS</sequence>
<name>A0A8C1S0B6_CYPCA</name>
<protein>
    <submittedName>
        <fullName evidence="2">Uncharacterized protein</fullName>
    </submittedName>
</protein>
<reference evidence="2" key="1">
    <citation type="submission" date="2025-08" db="UniProtKB">
        <authorList>
            <consortium name="Ensembl"/>
        </authorList>
    </citation>
    <scope>IDENTIFICATION</scope>
</reference>
<evidence type="ECO:0000256" key="1">
    <source>
        <dbReference type="SAM" id="Phobius"/>
    </source>
</evidence>
<feature type="transmembrane region" description="Helical" evidence="1">
    <location>
        <begin position="25"/>
        <end position="43"/>
    </location>
</feature>
<keyword evidence="1" id="KW-0812">Transmembrane</keyword>